<keyword evidence="2 4" id="KW-0012">Acyltransferase</keyword>
<name>A0A7D6IQE3_9CYAN</name>
<dbReference type="InterPro" id="IPR002123">
    <property type="entry name" value="Plipid/glycerol_acylTrfase"/>
</dbReference>
<dbReference type="GO" id="GO:0006654">
    <property type="term" value="P:phosphatidic acid biosynthetic process"/>
    <property type="evidence" value="ECO:0007669"/>
    <property type="project" value="TreeGrafter"/>
</dbReference>
<keyword evidence="1 4" id="KW-0808">Transferase</keyword>
<organism evidence="4 5">
    <name type="scientific">Thermosynechococcus sichuanensis E542</name>
    <dbReference type="NCBI Taxonomy" id="2016101"/>
    <lineage>
        <taxon>Bacteria</taxon>
        <taxon>Bacillati</taxon>
        <taxon>Cyanobacteriota</taxon>
        <taxon>Cyanophyceae</taxon>
        <taxon>Acaryochloridales</taxon>
        <taxon>Thermosynechococcaceae</taxon>
        <taxon>Thermosynechococcus</taxon>
        <taxon>Thermosynechococcus sichuanensis</taxon>
    </lineage>
</organism>
<dbReference type="RefSeq" id="WP_181495414.1">
    <property type="nucleotide sequence ID" value="NZ_CP032152.1"/>
</dbReference>
<dbReference type="SUPFAM" id="SSF69593">
    <property type="entry name" value="Glycerol-3-phosphate (1)-acyltransferase"/>
    <property type="match status" value="1"/>
</dbReference>
<protein>
    <submittedName>
        <fullName evidence="4">1-acyl-sn-glycerol-3-phosphate acyltransferase</fullName>
    </submittedName>
</protein>
<dbReference type="PANTHER" id="PTHR10434:SF11">
    <property type="entry name" value="1-ACYL-SN-GLYCEROL-3-PHOSPHATE ACYLTRANSFERASE"/>
    <property type="match status" value="1"/>
</dbReference>
<evidence type="ECO:0000256" key="1">
    <source>
        <dbReference type="ARBA" id="ARBA00022679"/>
    </source>
</evidence>
<feature type="domain" description="Phospholipid/glycerol acyltransferase" evidence="3">
    <location>
        <begin position="50"/>
        <end position="163"/>
    </location>
</feature>
<dbReference type="SMART" id="SM00563">
    <property type="entry name" value="PlsC"/>
    <property type="match status" value="1"/>
</dbReference>
<keyword evidence="5" id="KW-1185">Reference proteome</keyword>
<dbReference type="PANTHER" id="PTHR10434">
    <property type="entry name" value="1-ACYL-SN-GLYCEROL-3-PHOSPHATE ACYLTRANSFERASE"/>
    <property type="match status" value="1"/>
</dbReference>
<dbReference type="AlphaFoldDB" id="A0A7D6IQE3"/>
<evidence type="ECO:0000259" key="3">
    <source>
        <dbReference type="SMART" id="SM00563"/>
    </source>
</evidence>
<dbReference type="Proteomes" id="UP000261812">
    <property type="component" value="Chromosome"/>
</dbReference>
<dbReference type="GO" id="GO:0003841">
    <property type="term" value="F:1-acylglycerol-3-phosphate O-acyltransferase activity"/>
    <property type="evidence" value="ECO:0007669"/>
    <property type="project" value="TreeGrafter"/>
</dbReference>
<evidence type="ECO:0000313" key="4">
    <source>
        <dbReference type="EMBL" id="QLL29610.1"/>
    </source>
</evidence>
<reference evidence="5" key="1">
    <citation type="submission" date="2018-09" db="EMBL/GenBank/DDBJ databases">
        <title>Complete genome sequence of thermophilic cyanobacteria strain Thermosynechococcus elongatus PKUAC-SCTE542.</title>
        <authorList>
            <person name="Liang Y."/>
            <person name="Tang J."/>
            <person name="Daroch M."/>
        </authorList>
    </citation>
    <scope>NUCLEOTIDE SEQUENCE [LARGE SCALE GENOMIC DNA]</scope>
    <source>
        <strain evidence="5">E542</strain>
    </source>
</reference>
<dbReference type="Pfam" id="PF01553">
    <property type="entry name" value="Acyltransferase"/>
    <property type="match status" value="1"/>
</dbReference>
<accession>A0A7D6IQE3</accession>
<dbReference type="EMBL" id="CP032152">
    <property type="protein sequence ID" value="QLL29610.1"/>
    <property type="molecule type" value="Genomic_DNA"/>
</dbReference>
<evidence type="ECO:0000313" key="5">
    <source>
        <dbReference type="Proteomes" id="UP000261812"/>
    </source>
</evidence>
<proteinExistence type="predicted"/>
<dbReference type="KEGG" id="tsq:D3A95_00230"/>
<sequence>MRHKKTAPTTSHISPWLYWGLWPIHRLFLPLYFSRITIVGREQLPKEGHFLLAPKHCSRWDPVILPLVWPYPLRFMTNAIEFGGVQGWFIRRLGAFAVNLNRPQPSSLRHALEILNAGQPLVIFPEGGIVRDQVVRPLKPGLARLVLQADRPLPIFPVGIAYDPQPQFRARVALWIGSPLWTPAERQGNLKQQAQELTQQLQAALHAAVLEARQCANPRANRPSL</sequence>
<gene>
    <name evidence="4" type="ORF">D3A95_00230</name>
</gene>
<dbReference type="CDD" id="cd07989">
    <property type="entry name" value="LPLAT_AGPAT-like"/>
    <property type="match status" value="1"/>
</dbReference>
<evidence type="ECO:0000256" key="2">
    <source>
        <dbReference type="ARBA" id="ARBA00023315"/>
    </source>
</evidence>